<dbReference type="SUPFAM" id="SSF46938">
    <property type="entry name" value="CRAL/TRIO N-terminal domain"/>
    <property type="match status" value="1"/>
</dbReference>
<dbReference type="SUPFAM" id="SSF52087">
    <property type="entry name" value="CRAL/TRIO domain"/>
    <property type="match status" value="1"/>
</dbReference>
<name>A0AAW2SII8_SESRA</name>
<dbReference type="Gene3D" id="3.40.525.10">
    <property type="entry name" value="CRAL-TRIO lipid binding domain"/>
    <property type="match status" value="1"/>
</dbReference>
<feature type="region of interest" description="Disordered" evidence="1">
    <location>
        <begin position="1"/>
        <end position="20"/>
    </location>
</feature>
<evidence type="ECO:0000256" key="1">
    <source>
        <dbReference type="SAM" id="MobiDB-lite"/>
    </source>
</evidence>
<protein>
    <submittedName>
        <fullName evidence="3">CRAL-TRIO domain-containing protein C23B6.04c</fullName>
    </submittedName>
</protein>
<dbReference type="InterPro" id="IPR011074">
    <property type="entry name" value="CRAL/TRIO_N_dom"/>
</dbReference>
<feature type="region of interest" description="Disordered" evidence="1">
    <location>
        <begin position="284"/>
        <end position="313"/>
    </location>
</feature>
<dbReference type="CDD" id="cd00170">
    <property type="entry name" value="SEC14"/>
    <property type="match status" value="1"/>
</dbReference>
<dbReference type="InterPro" id="IPR052578">
    <property type="entry name" value="PI_Transfer_CRAL-TRIO"/>
</dbReference>
<dbReference type="Pfam" id="PF03765">
    <property type="entry name" value="CRAL_TRIO_N"/>
    <property type="match status" value="1"/>
</dbReference>
<evidence type="ECO:0000259" key="2">
    <source>
        <dbReference type="PROSITE" id="PS50191"/>
    </source>
</evidence>
<evidence type="ECO:0000313" key="3">
    <source>
        <dbReference type="EMBL" id="KAL0392330.1"/>
    </source>
</evidence>
<dbReference type="PANTHER" id="PTHR45824">
    <property type="entry name" value="GH16843P"/>
    <property type="match status" value="1"/>
</dbReference>
<feature type="domain" description="CRAL-TRIO" evidence="2">
    <location>
        <begin position="84"/>
        <end position="247"/>
    </location>
</feature>
<dbReference type="PANTHER" id="PTHR45824:SF6">
    <property type="entry name" value="F16L1.9 PROTEIN"/>
    <property type="match status" value="1"/>
</dbReference>
<dbReference type="Pfam" id="PF00650">
    <property type="entry name" value="CRAL_TRIO"/>
    <property type="match status" value="1"/>
</dbReference>
<reference evidence="3" key="2">
    <citation type="journal article" date="2024" name="Plant">
        <title>Genomic evolution and insights into agronomic trait innovations of Sesamum species.</title>
        <authorList>
            <person name="Miao H."/>
            <person name="Wang L."/>
            <person name="Qu L."/>
            <person name="Liu H."/>
            <person name="Sun Y."/>
            <person name="Le M."/>
            <person name="Wang Q."/>
            <person name="Wei S."/>
            <person name="Zheng Y."/>
            <person name="Lin W."/>
            <person name="Duan Y."/>
            <person name="Cao H."/>
            <person name="Xiong S."/>
            <person name="Wang X."/>
            <person name="Wei L."/>
            <person name="Li C."/>
            <person name="Ma Q."/>
            <person name="Ju M."/>
            <person name="Zhao R."/>
            <person name="Li G."/>
            <person name="Mu C."/>
            <person name="Tian Q."/>
            <person name="Mei H."/>
            <person name="Zhang T."/>
            <person name="Gao T."/>
            <person name="Zhang H."/>
        </authorList>
    </citation>
    <scope>NUCLEOTIDE SEQUENCE</scope>
    <source>
        <strain evidence="3">G02</strain>
    </source>
</reference>
<comment type="caution">
    <text evidence="3">The sequence shown here is derived from an EMBL/GenBank/DDBJ whole genome shotgun (WGS) entry which is preliminary data.</text>
</comment>
<feature type="compositionally biased region" description="Low complexity" evidence="1">
    <location>
        <begin position="284"/>
        <end position="293"/>
    </location>
</feature>
<dbReference type="PROSITE" id="PS50191">
    <property type="entry name" value="CRAL_TRIO"/>
    <property type="match status" value="1"/>
</dbReference>
<dbReference type="InterPro" id="IPR036865">
    <property type="entry name" value="CRAL-TRIO_dom_sf"/>
</dbReference>
<dbReference type="GO" id="GO:0008526">
    <property type="term" value="F:phosphatidylinositol transfer activity"/>
    <property type="evidence" value="ECO:0007669"/>
    <property type="project" value="TreeGrafter"/>
</dbReference>
<reference evidence="3" key="1">
    <citation type="submission" date="2020-06" db="EMBL/GenBank/DDBJ databases">
        <authorList>
            <person name="Li T."/>
            <person name="Hu X."/>
            <person name="Zhang T."/>
            <person name="Song X."/>
            <person name="Zhang H."/>
            <person name="Dai N."/>
            <person name="Sheng W."/>
            <person name="Hou X."/>
            <person name="Wei L."/>
        </authorList>
    </citation>
    <scope>NUCLEOTIDE SEQUENCE</scope>
    <source>
        <strain evidence="3">G02</strain>
        <tissue evidence="3">Leaf</tissue>
    </source>
</reference>
<dbReference type="AlphaFoldDB" id="A0AAW2SII8"/>
<dbReference type="InterPro" id="IPR036273">
    <property type="entry name" value="CRAL/TRIO_N_dom_sf"/>
</dbReference>
<proteinExistence type="predicted"/>
<dbReference type="SMART" id="SM00516">
    <property type="entry name" value="SEC14"/>
    <property type="match status" value="1"/>
</dbReference>
<dbReference type="EMBL" id="JACGWJ010000010">
    <property type="protein sequence ID" value="KAL0392330.1"/>
    <property type="molecule type" value="Genomic_DNA"/>
</dbReference>
<gene>
    <name evidence="3" type="ORF">Sradi_2455800</name>
</gene>
<dbReference type="SMART" id="SM01100">
    <property type="entry name" value="CRAL_TRIO_N"/>
    <property type="match status" value="1"/>
</dbReference>
<dbReference type="FunFam" id="3.40.525.10:FF:000008">
    <property type="entry name" value="Phosphatidylinositol transfer protein 3"/>
    <property type="match status" value="1"/>
</dbReference>
<dbReference type="InterPro" id="IPR001251">
    <property type="entry name" value="CRAL-TRIO_dom"/>
</dbReference>
<sequence>MNTGLKKPAPDGCENSSSPELQQGKINEVRRLIGPLSGTLALYCSDASIARYLRARNWNVKKAVKMLKASLKWRLEYKPEEIRWDDVSMEAETGKIYRSNYKDKYGRPVLVMRPRCQNSKSIKGQIKYLVYCMENAILNLPEDQEQMVWLIDFHGFSMSNISIKVTRETAHVLQEHYPERLGLAILYDAPKIFEPFWMVAKPFLEPKTANKVKFVYSDDPNTNKIMDDLFEMELVESAFGGKDDADFDVTKYAERMREDDKKIPLFWKPDGSLAATPLPVVTASPSLETTNSETESDESDVKVEKSSSPGEEDDARNLVLADWRIFFKIAGAWWTLTELNAILLQHCYREANKLADLLAQSALSSAISKSFGQCPMCLYSLVRQDMYCSWSRLVHSLCSNSSMLV</sequence>
<accession>A0AAW2SII8</accession>
<organism evidence="3">
    <name type="scientific">Sesamum radiatum</name>
    <name type="common">Black benniseed</name>
    <dbReference type="NCBI Taxonomy" id="300843"/>
    <lineage>
        <taxon>Eukaryota</taxon>
        <taxon>Viridiplantae</taxon>
        <taxon>Streptophyta</taxon>
        <taxon>Embryophyta</taxon>
        <taxon>Tracheophyta</taxon>
        <taxon>Spermatophyta</taxon>
        <taxon>Magnoliopsida</taxon>
        <taxon>eudicotyledons</taxon>
        <taxon>Gunneridae</taxon>
        <taxon>Pentapetalae</taxon>
        <taxon>asterids</taxon>
        <taxon>lamiids</taxon>
        <taxon>Lamiales</taxon>
        <taxon>Pedaliaceae</taxon>
        <taxon>Sesamum</taxon>
    </lineage>
</organism>